<dbReference type="Proteomes" id="UP000683360">
    <property type="component" value="Unassembled WGS sequence"/>
</dbReference>
<keyword evidence="2" id="KW-1133">Transmembrane helix</keyword>
<accession>A0A8S3UGF5</accession>
<comment type="caution">
    <text evidence="3">The sequence shown here is derived from an EMBL/GenBank/DDBJ whole genome shotgun (WGS) entry which is preliminary data.</text>
</comment>
<evidence type="ECO:0000313" key="4">
    <source>
        <dbReference type="Proteomes" id="UP000683360"/>
    </source>
</evidence>
<evidence type="ECO:0000256" key="1">
    <source>
        <dbReference type="SAM" id="MobiDB-lite"/>
    </source>
</evidence>
<protein>
    <recommendedName>
        <fullName evidence="5">C-type lectin domain-containing protein</fullName>
    </recommendedName>
</protein>
<feature type="transmembrane region" description="Helical" evidence="2">
    <location>
        <begin position="188"/>
        <end position="211"/>
    </location>
</feature>
<gene>
    <name evidence="3" type="ORF">MEDL_54739</name>
</gene>
<keyword evidence="2" id="KW-0472">Membrane</keyword>
<evidence type="ECO:0000256" key="2">
    <source>
        <dbReference type="SAM" id="Phobius"/>
    </source>
</evidence>
<dbReference type="SUPFAM" id="SSF56436">
    <property type="entry name" value="C-type lectin-like"/>
    <property type="match status" value="1"/>
</dbReference>
<evidence type="ECO:0008006" key="5">
    <source>
        <dbReference type="Google" id="ProtNLM"/>
    </source>
</evidence>
<reference evidence="3" key="1">
    <citation type="submission" date="2021-03" db="EMBL/GenBank/DDBJ databases">
        <authorList>
            <person name="Bekaert M."/>
        </authorList>
    </citation>
    <scope>NUCLEOTIDE SEQUENCE</scope>
</reference>
<dbReference type="EMBL" id="CAJPWZ010002677">
    <property type="protein sequence ID" value="CAG2242578.1"/>
    <property type="molecule type" value="Genomic_DNA"/>
</dbReference>
<evidence type="ECO:0000313" key="3">
    <source>
        <dbReference type="EMBL" id="CAG2242578.1"/>
    </source>
</evidence>
<keyword evidence="4" id="KW-1185">Reference proteome</keyword>
<name>A0A8S3UGF5_MYTED</name>
<dbReference type="OrthoDB" id="10429626at2759"/>
<feature type="region of interest" description="Disordered" evidence="1">
    <location>
        <begin position="341"/>
        <end position="362"/>
    </location>
</feature>
<dbReference type="InterPro" id="IPR016187">
    <property type="entry name" value="CTDL_fold"/>
</dbReference>
<proteinExistence type="predicted"/>
<keyword evidence="2" id="KW-0812">Transmembrane</keyword>
<organism evidence="3 4">
    <name type="scientific">Mytilus edulis</name>
    <name type="common">Blue mussel</name>
    <dbReference type="NCBI Taxonomy" id="6550"/>
    <lineage>
        <taxon>Eukaryota</taxon>
        <taxon>Metazoa</taxon>
        <taxon>Spiralia</taxon>
        <taxon>Lophotrochozoa</taxon>
        <taxon>Mollusca</taxon>
        <taxon>Bivalvia</taxon>
        <taxon>Autobranchia</taxon>
        <taxon>Pteriomorphia</taxon>
        <taxon>Mytilida</taxon>
        <taxon>Mytiloidea</taxon>
        <taxon>Mytilidae</taxon>
        <taxon>Mytilinae</taxon>
        <taxon>Mytilus</taxon>
    </lineage>
</organism>
<sequence>MVYKNSTVFCRSIGTYFTFNLSAHSVQYYHNQDTWLDAQKRCYDLGDRLATNDDGLNCNLVSRHFDSSKRLTYWTGKYKTVSHWISKIDIGARIDWLTSEERCKHQNPKNTADICKQTEIEHPGAWLPIHRVPFWTEVTRASSNNMTKNTTKTLTDSAALYPEILSYESTKSHGTDAQTINAGRKTGLIVGGLLGALAIFSVIILAVILTLRRKKASTKNQNVEKSDISNEDHQRNNLSNNIRVNQLYEDEGARADSPVPMSTKEAEIANVQEGKKPIDVYAVVMKNNKPSPLQLGLKPVVASADDVESEYDRMNITPNFLEDNMENNLYDSSIADRCESDPTYNTATNTRHSRINTEDVYN</sequence>
<dbReference type="AlphaFoldDB" id="A0A8S3UGF5"/>